<dbReference type="InterPro" id="IPR024079">
    <property type="entry name" value="MetalloPept_cat_dom_sf"/>
</dbReference>
<dbReference type="GO" id="GO:0008237">
    <property type="term" value="F:metallopeptidase activity"/>
    <property type="evidence" value="ECO:0007669"/>
    <property type="project" value="InterPro"/>
</dbReference>
<protein>
    <recommendedName>
        <fullName evidence="3">Peptidase M43 pregnancy-associated plasma-A domain-containing protein</fullName>
    </recommendedName>
</protein>
<name>A0A512RRY7_9BACT</name>
<dbReference type="OrthoDB" id="1095174at2"/>
<sequence>MNKIITGLALLVIFIHAGCRKDSFDYKMYQPTIDDIDSIYLSTTDKMMVADGQATLNFIVEAYRTVHLSSGKDSLEFVDYRLLPEGSLKIVEERSGTEVGMSYSTTTVPFDTVKFHAQIGSVKSDTKPVALRPKPVLPSKLYVDVIFHVWELNNTHPTYDVSSYQPVQQAQLEEAIRYMNDVVNNKVGYSPNGASANIEFRLAVNNPAGLELSQPGMNRIIYSDNVKTNPLAVSFGVNDFVNYVNANTGTLIWNPKEYLNVHVIPIGANYALGTAYPAKQLAIPGEDPILGVAGTAASEDDFVMNFANTCAGLPRTVLFPGHERKIEAFRYIGTFYGLYTPLYSASRLYSDYCYDTRKFDGQDKRNSYSFATKVGIDNEKYIADNAMDDIRYPTLLSSITVDQVARMRAVMTRCPGRMNTKDQ</sequence>
<evidence type="ECO:0008006" key="3">
    <source>
        <dbReference type="Google" id="ProtNLM"/>
    </source>
</evidence>
<comment type="caution">
    <text evidence="1">The sequence shown here is derived from an EMBL/GenBank/DDBJ whole genome shotgun (WGS) entry which is preliminary data.</text>
</comment>
<dbReference type="EMBL" id="BKAU01000006">
    <property type="protein sequence ID" value="GEP98446.1"/>
    <property type="molecule type" value="Genomic_DNA"/>
</dbReference>
<dbReference type="Proteomes" id="UP000321436">
    <property type="component" value="Unassembled WGS sequence"/>
</dbReference>
<accession>A0A512RRY7</accession>
<dbReference type="Gene3D" id="3.40.390.10">
    <property type="entry name" value="Collagenase (Catalytic Domain)"/>
    <property type="match status" value="1"/>
</dbReference>
<evidence type="ECO:0000313" key="2">
    <source>
        <dbReference type="Proteomes" id="UP000321436"/>
    </source>
</evidence>
<reference evidence="1 2" key="1">
    <citation type="submission" date="2019-07" db="EMBL/GenBank/DDBJ databases">
        <title>Whole genome shotgun sequence of Chitinophaga cymbidii NBRC 109752.</title>
        <authorList>
            <person name="Hosoyama A."/>
            <person name="Uohara A."/>
            <person name="Ohji S."/>
            <person name="Ichikawa N."/>
        </authorList>
    </citation>
    <scope>NUCLEOTIDE SEQUENCE [LARGE SCALE GENOMIC DNA]</scope>
    <source>
        <strain evidence="1 2">NBRC 109752</strain>
    </source>
</reference>
<evidence type="ECO:0000313" key="1">
    <source>
        <dbReference type="EMBL" id="GEP98446.1"/>
    </source>
</evidence>
<proteinExistence type="predicted"/>
<dbReference type="AlphaFoldDB" id="A0A512RRY7"/>
<keyword evidence="2" id="KW-1185">Reference proteome</keyword>
<organism evidence="1 2">
    <name type="scientific">Chitinophaga cymbidii</name>
    <dbReference type="NCBI Taxonomy" id="1096750"/>
    <lineage>
        <taxon>Bacteria</taxon>
        <taxon>Pseudomonadati</taxon>
        <taxon>Bacteroidota</taxon>
        <taxon>Chitinophagia</taxon>
        <taxon>Chitinophagales</taxon>
        <taxon>Chitinophagaceae</taxon>
        <taxon>Chitinophaga</taxon>
    </lineage>
</organism>
<gene>
    <name evidence="1" type="ORF">CCY01nite_47060</name>
</gene>
<dbReference type="RefSeq" id="WP_146867014.1">
    <property type="nucleotide sequence ID" value="NZ_BKAU01000006.1"/>
</dbReference>